<dbReference type="OrthoDB" id="2985014at2759"/>
<dbReference type="EnsemblMetazoa" id="XM_014384972.2">
    <property type="protein sequence ID" value="XP_014240458.1"/>
    <property type="gene ID" value="LOC106661514"/>
</dbReference>
<dbReference type="SUPFAM" id="SSF103473">
    <property type="entry name" value="MFS general substrate transporter"/>
    <property type="match status" value="1"/>
</dbReference>
<dbReference type="PANTHER" id="PTHR11662">
    <property type="entry name" value="SOLUTE CARRIER FAMILY 17"/>
    <property type="match status" value="1"/>
</dbReference>
<dbReference type="Pfam" id="PF07690">
    <property type="entry name" value="MFS_1"/>
    <property type="match status" value="1"/>
</dbReference>
<dbReference type="GO" id="GO:0006820">
    <property type="term" value="P:monoatomic anion transport"/>
    <property type="evidence" value="ECO:0007669"/>
    <property type="project" value="TreeGrafter"/>
</dbReference>
<evidence type="ECO:0000256" key="1">
    <source>
        <dbReference type="ARBA" id="ARBA00004141"/>
    </source>
</evidence>
<dbReference type="GeneID" id="106661514"/>
<evidence type="ECO:0000256" key="5">
    <source>
        <dbReference type="SAM" id="Phobius"/>
    </source>
</evidence>
<evidence type="ECO:0000313" key="7">
    <source>
        <dbReference type="Proteomes" id="UP000494040"/>
    </source>
</evidence>
<feature type="transmembrane region" description="Helical" evidence="5">
    <location>
        <begin position="125"/>
        <end position="146"/>
    </location>
</feature>
<dbReference type="AlphaFoldDB" id="A0A8I6RC79"/>
<reference evidence="6" key="1">
    <citation type="submission" date="2022-01" db="UniProtKB">
        <authorList>
            <consortium name="EnsemblMetazoa"/>
        </authorList>
    </citation>
    <scope>IDENTIFICATION</scope>
</reference>
<feature type="transmembrane region" description="Helical" evidence="5">
    <location>
        <begin position="254"/>
        <end position="272"/>
    </location>
</feature>
<dbReference type="InterPro" id="IPR050382">
    <property type="entry name" value="MFS_Na/Anion_cotransporter"/>
</dbReference>
<evidence type="ECO:0000313" key="6">
    <source>
        <dbReference type="EnsemblMetazoa" id="XP_014240458.1"/>
    </source>
</evidence>
<evidence type="ECO:0000256" key="3">
    <source>
        <dbReference type="ARBA" id="ARBA00022989"/>
    </source>
</evidence>
<dbReference type="KEGG" id="clec:106661514"/>
<keyword evidence="3 5" id="KW-1133">Transmembrane helix</keyword>
<name>A0A8I6RC79_CIMLE</name>
<feature type="transmembrane region" description="Helical" evidence="5">
    <location>
        <begin position="356"/>
        <end position="377"/>
    </location>
</feature>
<dbReference type="GO" id="GO:0016020">
    <property type="term" value="C:membrane"/>
    <property type="evidence" value="ECO:0007669"/>
    <property type="project" value="UniProtKB-SubCell"/>
</dbReference>
<dbReference type="Proteomes" id="UP000494040">
    <property type="component" value="Unassembled WGS sequence"/>
</dbReference>
<dbReference type="InterPro" id="IPR011701">
    <property type="entry name" value="MFS"/>
</dbReference>
<feature type="transmembrane region" description="Helical" evidence="5">
    <location>
        <begin position="332"/>
        <end position="350"/>
    </location>
</feature>
<evidence type="ECO:0008006" key="8">
    <source>
        <dbReference type="Google" id="ProtNLM"/>
    </source>
</evidence>
<dbReference type="RefSeq" id="XP_014240458.1">
    <property type="nucleotide sequence ID" value="XM_014384972.2"/>
</dbReference>
<feature type="transmembrane region" description="Helical" evidence="5">
    <location>
        <begin position="67"/>
        <end position="84"/>
    </location>
</feature>
<dbReference type="PANTHER" id="PTHR11662:SF399">
    <property type="entry name" value="FI19708P1-RELATED"/>
    <property type="match status" value="1"/>
</dbReference>
<feature type="transmembrane region" description="Helical" evidence="5">
    <location>
        <begin position="389"/>
        <end position="409"/>
    </location>
</feature>
<feature type="transmembrane region" description="Helical" evidence="5">
    <location>
        <begin position="421"/>
        <end position="443"/>
    </location>
</feature>
<feature type="transmembrane region" description="Helical" evidence="5">
    <location>
        <begin position="292"/>
        <end position="320"/>
    </location>
</feature>
<accession>A0A8I6RC79</accession>
<keyword evidence="4 5" id="KW-0472">Membrane</keyword>
<feature type="transmembrane region" description="Helical" evidence="5">
    <location>
        <begin position="158"/>
        <end position="180"/>
    </location>
</feature>
<keyword evidence="2 5" id="KW-0812">Transmembrane</keyword>
<sequence length="479" mass="54648">MVCKQQWGTGVRHIQILLLFLCLTTGTILSSSHVIAVQLARETEADSSTYFEDTFKVEMEKKTLDDIISLEFMSFYVFFISRFLSGIICCKVNNKVYLMLIMLLYSIQSYSLPSFAETSGWSSMISMRILVGILDGLLMPVILQIATRWRPFPEYSRCIATLSLGPFCGKLIVTALISFIGRSIGGWSSVFYISGNLGILWVVAWFTFGADEPRSCFYVSTEEELLISRLTTEVSTLYWDTPIPWKGLFKSKSMYVAIAMELMTAWTTVFITESSYMSIYMKEVQGYSEDNVGIAFNYMSMIVLTPILCAISMLCDWIIGKEMYPVIHQRKTCSSIGLWGSAICIVFIGYAENSRFILFTYYLYLAMQSFVFVSYSLLPFDVAPNFSGLINAISTSVGSIPIMFLPSFVKLIVIQYNQDVLWNYMFYLASLSYFSANFIYTILYEGKLEEFNNIKHKDVRSHSSKSTYHEEGIKWIISE</sequence>
<dbReference type="OMA" id="TIPYNLM"/>
<evidence type="ECO:0000256" key="2">
    <source>
        <dbReference type="ARBA" id="ARBA00022692"/>
    </source>
</evidence>
<dbReference type="InterPro" id="IPR036259">
    <property type="entry name" value="MFS_trans_sf"/>
</dbReference>
<keyword evidence="7" id="KW-1185">Reference proteome</keyword>
<dbReference type="GO" id="GO:0022857">
    <property type="term" value="F:transmembrane transporter activity"/>
    <property type="evidence" value="ECO:0007669"/>
    <property type="project" value="InterPro"/>
</dbReference>
<protein>
    <recommendedName>
        <fullName evidence="8">Major facilitator superfamily (MFS) profile domain-containing protein</fullName>
    </recommendedName>
</protein>
<comment type="subcellular location">
    <subcellularLocation>
        <location evidence="1">Membrane</location>
        <topology evidence="1">Multi-pass membrane protein</topology>
    </subcellularLocation>
</comment>
<organism evidence="6 7">
    <name type="scientific">Cimex lectularius</name>
    <name type="common">Bed bug</name>
    <name type="synonym">Acanthia lectularia</name>
    <dbReference type="NCBI Taxonomy" id="79782"/>
    <lineage>
        <taxon>Eukaryota</taxon>
        <taxon>Metazoa</taxon>
        <taxon>Ecdysozoa</taxon>
        <taxon>Arthropoda</taxon>
        <taxon>Hexapoda</taxon>
        <taxon>Insecta</taxon>
        <taxon>Pterygota</taxon>
        <taxon>Neoptera</taxon>
        <taxon>Paraneoptera</taxon>
        <taxon>Hemiptera</taxon>
        <taxon>Heteroptera</taxon>
        <taxon>Panheteroptera</taxon>
        <taxon>Cimicomorpha</taxon>
        <taxon>Cimicidae</taxon>
        <taxon>Cimex</taxon>
    </lineage>
</organism>
<evidence type="ECO:0000256" key="4">
    <source>
        <dbReference type="ARBA" id="ARBA00023136"/>
    </source>
</evidence>
<feature type="transmembrane region" description="Helical" evidence="5">
    <location>
        <begin position="96"/>
        <end position="113"/>
    </location>
</feature>
<dbReference type="Gene3D" id="1.20.1250.20">
    <property type="entry name" value="MFS general substrate transporter like domains"/>
    <property type="match status" value="2"/>
</dbReference>
<feature type="transmembrane region" description="Helical" evidence="5">
    <location>
        <begin position="186"/>
        <end position="208"/>
    </location>
</feature>
<proteinExistence type="predicted"/>